<evidence type="ECO:0000256" key="2">
    <source>
        <dbReference type="SAM" id="SignalP"/>
    </source>
</evidence>
<sequence>MGFGRVAFTLLIAIFFDFAIHHGAEISKMPPHPFDVEHLRQATALLNGHLAVNKRKKNVSKGTSKLKVDNKRVTSKTKTKKNEKGKALPKKKKINDDSEMDCDIGKEDAECIFCSGLFSEDTADEEWIRCSNALIIVVAVVNDAAGYWMLWHFEKLAYWLYITRTGSVPDRFLGKLQI</sequence>
<evidence type="ECO:0000313" key="3">
    <source>
        <dbReference type="EMBL" id="KAF2895140.1"/>
    </source>
</evidence>
<feature type="region of interest" description="Disordered" evidence="1">
    <location>
        <begin position="70"/>
        <end position="90"/>
    </location>
</feature>
<evidence type="ECO:0000313" key="4">
    <source>
        <dbReference type="Proteomes" id="UP000801492"/>
    </source>
</evidence>
<feature type="signal peptide" evidence="2">
    <location>
        <begin position="1"/>
        <end position="23"/>
    </location>
</feature>
<reference evidence="3" key="1">
    <citation type="submission" date="2019-08" db="EMBL/GenBank/DDBJ databases">
        <title>The genome of the North American firefly Photinus pyralis.</title>
        <authorList>
            <consortium name="Photinus pyralis genome working group"/>
            <person name="Fallon T.R."/>
            <person name="Sander Lower S.E."/>
            <person name="Weng J.-K."/>
        </authorList>
    </citation>
    <scope>NUCLEOTIDE SEQUENCE</scope>
    <source>
        <strain evidence="3">TRF0915ILg1</strain>
        <tissue evidence="3">Whole body</tissue>
    </source>
</reference>
<gene>
    <name evidence="3" type="ORF">ILUMI_11033</name>
</gene>
<keyword evidence="4" id="KW-1185">Reference proteome</keyword>
<dbReference type="AlphaFoldDB" id="A0A8K0G842"/>
<dbReference type="EMBL" id="VTPC01006215">
    <property type="protein sequence ID" value="KAF2895140.1"/>
    <property type="molecule type" value="Genomic_DNA"/>
</dbReference>
<name>A0A8K0G842_IGNLU</name>
<feature type="chain" id="PRO_5035457631" evidence="2">
    <location>
        <begin position="24"/>
        <end position="178"/>
    </location>
</feature>
<dbReference type="OrthoDB" id="6781043at2759"/>
<evidence type="ECO:0000256" key="1">
    <source>
        <dbReference type="SAM" id="MobiDB-lite"/>
    </source>
</evidence>
<comment type="caution">
    <text evidence="3">The sequence shown here is derived from an EMBL/GenBank/DDBJ whole genome shotgun (WGS) entry which is preliminary data.</text>
</comment>
<keyword evidence="2" id="KW-0732">Signal</keyword>
<protein>
    <submittedName>
        <fullName evidence="3">Uncharacterized protein</fullName>
    </submittedName>
</protein>
<dbReference type="Proteomes" id="UP000801492">
    <property type="component" value="Unassembled WGS sequence"/>
</dbReference>
<proteinExistence type="predicted"/>
<organism evidence="3 4">
    <name type="scientific">Ignelater luminosus</name>
    <name type="common">Cucubano</name>
    <name type="synonym">Pyrophorus luminosus</name>
    <dbReference type="NCBI Taxonomy" id="2038154"/>
    <lineage>
        <taxon>Eukaryota</taxon>
        <taxon>Metazoa</taxon>
        <taxon>Ecdysozoa</taxon>
        <taxon>Arthropoda</taxon>
        <taxon>Hexapoda</taxon>
        <taxon>Insecta</taxon>
        <taxon>Pterygota</taxon>
        <taxon>Neoptera</taxon>
        <taxon>Endopterygota</taxon>
        <taxon>Coleoptera</taxon>
        <taxon>Polyphaga</taxon>
        <taxon>Elateriformia</taxon>
        <taxon>Elateroidea</taxon>
        <taxon>Elateridae</taxon>
        <taxon>Agrypninae</taxon>
        <taxon>Pyrophorini</taxon>
        <taxon>Ignelater</taxon>
    </lineage>
</organism>
<accession>A0A8K0G842</accession>